<dbReference type="OrthoDB" id="5702951at2"/>
<dbReference type="EMBL" id="RCYZ01000005">
    <property type="protein sequence ID" value="TPG65322.1"/>
    <property type="molecule type" value="Genomic_DNA"/>
</dbReference>
<keyword evidence="3" id="KW-1185">Reference proteome</keyword>
<feature type="chain" id="PRO_5021231910" evidence="1">
    <location>
        <begin position="25"/>
        <end position="361"/>
    </location>
</feature>
<evidence type="ECO:0000313" key="2">
    <source>
        <dbReference type="EMBL" id="TPG65322.1"/>
    </source>
</evidence>
<dbReference type="Pfam" id="PF11153">
    <property type="entry name" value="DUF2931"/>
    <property type="match status" value="1"/>
</dbReference>
<dbReference type="Proteomes" id="UP000317646">
    <property type="component" value="Unassembled WGS sequence"/>
</dbReference>
<protein>
    <submittedName>
        <fullName evidence="2">DUF2931 family protein</fullName>
    </submittedName>
</protein>
<evidence type="ECO:0000313" key="3">
    <source>
        <dbReference type="Proteomes" id="UP000317646"/>
    </source>
</evidence>
<evidence type="ECO:0000256" key="1">
    <source>
        <dbReference type="SAM" id="SignalP"/>
    </source>
</evidence>
<organism evidence="2 3">
    <name type="scientific">Hymenobacter nivis</name>
    <dbReference type="NCBI Taxonomy" id="1850093"/>
    <lineage>
        <taxon>Bacteria</taxon>
        <taxon>Pseudomonadati</taxon>
        <taxon>Bacteroidota</taxon>
        <taxon>Cytophagia</taxon>
        <taxon>Cytophagales</taxon>
        <taxon>Hymenobacteraceae</taxon>
        <taxon>Hymenobacter</taxon>
    </lineage>
</organism>
<reference evidence="2 3" key="1">
    <citation type="journal article" date="2019" name="Environ. Microbiol.">
        <title>Species interactions and distinct microbial communities in high Arctic permafrost affected cryosols are associated with the CH4 and CO2 gas fluxes.</title>
        <authorList>
            <person name="Altshuler I."/>
            <person name="Hamel J."/>
            <person name="Turney S."/>
            <person name="Magnuson E."/>
            <person name="Levesque R."/>
            <person name="Greer C."/>
            <person name="Whyte L.G."/>
        </authorList>
    </citation>
    <scope>NUCLEOTIDE SEQUENCE [LARGE SCALE GENOMIC DNA]</scope>
    <source>
        <strain evidence="2 3">S9.2P</strain>
    </source>
</reference>
<keyword evidence="1" id="KW-0732">Signal</keyword>
<dbReference type="InterPro" id="IPR021326">
    <property type="entry name" value="DUF2931"/>
</dbReference>
<comment type="caution">
    <text evidence="2">The sequence shown here is derived from an EMBL/GenBank/DDBJ whole genome shotgun (WGS) entry which is preliminary data.</text>
</comment>
<name>A0A502GV34_9BACT</name>
<gene>
    <name evidence="2" type="ORF">EAH73_12615</name>
</gene>
<proteinExistence type="predicted"/>
<sequence length="361" mass="39825">MRSFPFPCLLLAFLLGCGQPQSPAPPMSASPPTPAQLRRADGKFALVATPGTADGYPARYDEARLLTPDGGSFPVPYGHLLRGNWGGSAIYWAVGDDYQAVPDRLEIRWFSYPEDKFYEGHFRLPQARLRALLERGLWERESQRYFTYSTLNVCVIPTGGVVVWLSAGQSNKVLIGRYQAQEIAYDYTRFRPGVDRAAAVRETQAALSAEVRHEIATGAFSSQKWDAYLRPYPWQLAFSRPLTLTRFALGFFSAEAIGDPASADAAAQAQLVLAPSPKAVPRSAMLYVAAPDGRQRLFKVLPFDEAQTMAAFQALHAQHPRAVVTLYVDPDEDLRQVTLSLRAGGQVLALTKTSVQVFDLP</sequence>
<dbReference type="PROSITE" id="PS51257">
    <property type="entry name" value="PROKAR_LIPOPROTEIN"/>
    <property type="match status" value="1"/>
</dbReference>
<accession>A0A502GV34</accession>
<dbReference type="AlphaFoldDB" id="A0A502GV34"/>
<feature type="signal peptide" evidence="1">
    <location>
        <begin position="1"/>
        <end position="24"/>
    </location>
</feature>